<evidence type="ECO:0000313" key="2">
    <source>
        <dbReference type="EMBL" id="ORA33488.1"/>
    </source>
</evidence>
<evidence type="ECO:0000313" key="3">
    <source>
        <dbReference type="Proteomes" id="UP000192448"/>
    </source>
</evidence>
<sequence>MSDTPLGAVQAYLDAFNAGDPAAMSAEFAPDGSILDGMAPHLWLGPTAAADWYRDVLTEGAHVGASGYHVTIGEPTHNTTTGDSAYVVVPAGMTFDLNGTRVTQTGSTFTVALRRLPGGWRVAAWAWSKGAQQQ</sequence>
<dbReference type="RefSeq" id="WP_083165711.1">
    <property type="nucleotide sequence ID" value="NZ_MVHF01000020.1"/>
</dbReference>
<dbReference type="Pfam" id="PF13474">
    <property type="entry name" value="SnoaL_3"/>
    <property type="match status" value="1"/>
</dbReference>
<dbReference type="Proteomes" id="UP000192448">
    <property type="component" value="Unassembled WGS sequence"/>
</dbReference>
<feature type="domain" description="SnoaL-like" evidence="1">
    <location>
        <begin position="8"/>
        <end position="126"/>
    </location>
</feature>
<keyword evidence="3" id="KW-1185">Reference proteome</keyword>
<dbReference type="STRING" id="1927124.BST13_19755"/>
<proteinExistence type="predicted"/>
<organism evidence="2 3">
    <name type="scientific">Mycobacterium aquaticum</name>
    <dbReference type="NCBI Taxonomy" id="1927124"/>
    <lineage>
        <taxon>Bacteria</taxon>
        <taxon>Bacillati</taxon>
        <taxon>Actinomycetota</taxon>
        <taxon>Actinomycetes</taxon>
        <taxon>Mycobacteriales</taxon>
        <taxon>Mycobacteriaceae</taxon>
        <taxon>Mycobacterium</taxon>
    </lineage>
</organism>
<dbReference type="Gene3D" id="3.10.450.50">
    <property type="match status" value="1"/>
</dbReference>
<dbReference type="InterPro" id="IPR032710">
    <property type="entry name" value="NTF2-like_dom_sf"/>
</dbReference>
<dbReference type="EMBL" id="MVHF01000020">
    <property type="protein sequence ID" value="ORA33488.1"/>
    <property type="molecule type" value="Genomic_DNA"/>
</dbReference>
<comment type="caution">
    <text evidence="2">The sequence shown here is derived from an EMBL/GenBank/DDBJ whole genome shotgun (WGS) entry which is preliminary data.</text>
</comment>
<accession>A0A1X0AUE1</accession>
<dbReference type="AlphaFoldDB" id="A0A1X0AUE1"/>
<dbReference type="InterPro" id="IPR037401">
    <property type="entry name" value="SnoaL-like"/>
</dbReference>
<gene>
    <name evidence="2" type="ORF">BST13_19755</name>
</gene>
<evidence type="ECO:0000259" key="1">
    <source>
        <dbReference type="Pfam" id="PF13474"/>
    </source>
</evidence>
<reference evidence="2 3" key="1">
    <citation type="submission" date="2017-02" db="EMBL/GenBank/DDBJ databases">
        <title>The new phylogeny of genus Mycobacterium.</title>
        <authorList>
            <person name="Tortoli E."/>
            <person name="Trovato A."/>
            <person name="Cirillo D.M."/>
        </authorList>
    </citation>
    <scope>NUCLEOTIDE SEQUENCE [LARGE SCALE GENOMIC DNA]</scope>
    <source>
        <strain evidence="2 3">RW6</strain>
    </source>
</reference>
<name>A0A1X0AUE1_9MYCO</name>
<dbReference type="OrthoDB" id="119950at2"/>
<protein>
    <recommendedName>
        <fullName evidence="1">SnoaL-like domain-containing protein</fullName>
    </recommendedName>
</protein>
<dbReference type="SUPFAM" id="SSF54427">
    <property type="entry name" value="NTF2-like"/>
    <property type="match status" value="1"/>
</dbReference>